<comment type="caution">
    <text evidence="2">The sequence shown here is derived from an EMBL/GenBank/DDBJ whole genome shotgun (WGS) entry which is preliminary data.</text>
</comment>
<dbReference type="AlphaFoldDB" id="A0AAD4ISK0"/>
<accession>A0AAD4ISK0</accession>
<dbReference type="Proteomes" id="UP001190926">
    <property type="component" value="Unassembled WGS sequence"/>
</dbReference>
<dbReference type="InterPro" id="IPR018960">
    <property type="entry name" value="DUF1990"/>
</dbReference>
<evidence type="ECO:0000313" key="2">
    <source>
        <dbReference type="EMBL" id="KAH6820775.1"/>
    </source>
</evidence>
<keyword evidence="3" id="KW-1185">Reference proteome</keyword>
<sequence>MLFLSLYRPSHQEQKKCIKKSGDFNYDNKYKGATAKPPLTLKQDKELLDGGFMVNHAKVLVGSGLETFEKGKSALQNWRHFSLNWAFVDPKTPIQSGVKFCVCAKTIFPWLLMPLKVVYVDDSRNQRNAVASYSFGSGTLQGHLLAGEECFSITMDEQNDVWYEILSFSKPANLLSFIGYPYVLLRQKRFAHDSTLAMQKHLSGKLDNVSQMAELE</sequence>
<dbReference type="PANTHER" id="PTHR34202:SF1">
    <property type="entry name" value="UPF0548 PROTEIN"/>
    <property type="match status" value="1"/>
</dbReference>
<gene>
    <name evidence="2" type="ORF">C2S53_018960</name>
</gene>
<evidence type="ECO:0000313" key="3">
    <source>
        <dbReference type="Proteomes" id="UP001190926"/>
    </source>
</evidence>
<dbReference type="PANTHER" id="PTHR34202">
    <property type="entry name" value="UPF0548 PROTEIN"/>
    <property type="match status" value="1"/>
</dbReference>
<reference evidence="2 3" key="1">
    <citation type="journal article" date="2021" name="Nat. Commun.">
        <title>Incipient diploidization of the medicinal plant Perilla within 10,000 years.</title>
        <authorList>
            <person name="Zhang Y."/>
            <person name="Shen Q."/>
            <person name="Leng L."/>
            <person name="Zhang D."/>
            <person name="Chen S."/>
            <person name="Shi Y."/>
            <person name="Ning Z."/>
            <person name="Chen S."/>
        </authorList>
    </citation>
    <scope>NUCLEOTIDE SEQUENCE [LARGE SCALE GENOMIC DNA]</scope>
    <source>
        <strain evidence="3">cv. PC099</strain>
    </source>
</reference>
<proteinExistence type="predicted"/>
<name>A0AAD4ISK0_PERFH</name>
<protein>
    <submittedName>
        <fullName evidence="2">Outer envelope protein</fullName>
    </submittedName>
</protein>
<dbReference type="Pfam" id="PF09348">
    <property type="entry name" value="DUF1990"/>
    <property type="match status" value="1"/>
</dbReference>
<evidence type="ECO:0000259" key="1">
    <source>
        <dbReference type="Pfam" id="PF09348"/>
    </source>
</evidence>
<dbReference type="EMBL" id="SDAM02003290">
    <property type="protein sequence ID" value="KAH6820775.1"/>
    <property type="molecule type" value="Genomic_DNA"/>
</dbReference>
<feature type="domain" description="DUF1990" evidence="1">
    <location>
        <begin position="49"/>
        <end position="195"/>
    </location>
</feature>
<organism evidence="2 3">
    <name type="scientific">Perilla frutescens var. hirtella</name>
    <name type="common">Perilla citriodora</name>
    <name type="synonym">Perilla setoyensis</name>
    <dbReference type="NCBI Taxonomy" id="608512"/>
    <lineage>
        <taxon>Eukaryota</taxon>
        <taxon>Viridiplantae</taxon>
        <taxon>Streptophyta</taxon>
        <taxon>Embryophyta</taxon>
        <taxon>Tracheophyta</taxon>
        <taxon>Spermatophyta</taxon>
        <taxon>Magnoliopsida</taxon>
        <taxon>eudicotyledons</taxon>
        <taxon>Gunneridae</taxon>
        <taxon>Pentapetalae</taxon>
        <taxon>asterids</taxon>
        <taxon>lamiids</taxon>
        <taxon>Lamiales</taxon>
        <taxon>Lamiaceae</taxon>
        <taxon>Nepetoideae</taxon>
        <taxon>Elsholtzieae</taxon>
        <taxon>Perilla</taxon>
    </lineage>
</organism>